<feature type="region of interest" description="Disordered" evidence="1">
    <location>
        <begin position="55"/>
        <end position="80"/>
    </location>
</feature>
<protein>
    <submittedName>
        <fullName evidence="2">Uncharacterized protein</fullName>
    </submittedName>
</protein>
<proteinExistence type="predicted"/>
<evidence type="ECO:0000313" key="3">
    <source>
        <dbReference type="Proteomes" id="UP000277582"/>
    </source>
</evidence>
<gene>
    <name evidence="2" type="ORF">D6D85_13750</name>
</gene>
<feature type="compositionally biased region" description="Basic and acidic residues" evidence="1">
    <location>
        <begin position="55"/>
        <end position="69"/>
    </location>
</feature>
<reference evidence="2 3" key="1">
    <citation type="submission" date="2018-10" db="EMBL/GenBank/DDBJ databases">
        <title>Co-occurring genomic capacity for anaerobic methane metabolism and dissimilatory sulfite reduction discovered in the Korarchaeota.</title>
        <authorList>
            <person name="Mckay L.J."/>
            <person name="Dlakic M."/>
            <person name="Fields M.W."/>
            <person name="Delmont T.O."/>
            <person name="Eren A.M."/>
            <person name="Jay Z.J."/>
            <person name="Klingelsmith K.B."/>
            <person name="Rusch D.B."/>
            <person name="Inskeep W.P."/>
        </authorList>
    </citation>
    <scope>NUCLEOTIDE SEQUENCE [LARGE SCALE GENOMIC DNA]</scope>
    <source>
        <strain evidence="2 3">MDKW</strain>
    </source>
</reference>
<dbReference type="Proteomes" id="UP000277582">
    <property type="component" value="Unassembled WGS sequence"/>
</dbReference>
<dbReference type="AlphaFoldDB" id="A0A3R9X0S3"/>
<evidence type="ECO:0000256" key="1">
    <source>
        <dbReference type="SAM" id="MobiDB-lite"/>
    </source>
</evidence>
<accession>A0A3R9X0S3</accession>
<organism evidence="2 3">
    <name type="scientific">Candidatus Methanodesulfokora washburnensis</name>
    <dbReference type="NCBI Taxonomy" id="2478471"/>
    <lineage>
        <taxon>Archaea</taxon>
        <taxon>Thermoproteota</taxon>
        <taxon>Candidatus Korarchaeia</taxon>
        <taxon>Candidatus Korarchaeia incertae sedis</taxon>
        <taxon>Candidatus Methanodesulfokora</taxon>
    </lineage>
</organism>
<name>A0A3R9X0S3_9CREN</name>
<evidence type="ECO:0000313" key="2">
    <source>
        <dbReference type="EMBL" id="RSN72470.1"/>
    </source>
</evidence>
<keyword evidence="3" id="KW-1185">Reference proteome</keyword>
<comment type="caution">
    <text evidence="2">The sequence shown here is derived from an EMBL/GenBank/DDBJ whole genome shotgun (WGS) entry which is preliminary data.</text>
</comment>
<sequence>MFISIFFPFQLMKYKTYIIKVPEDLWNDFKKTITLGDGSINNVIVQMIRERVEKSKQIRERSEKSEMQKKNGYLNSSYQS</sequence>
<dbReference type="EMBL" id="RCOS01000152">
    <property type="protein sequence ID" value="RSN72470.1"/>
    <property type="molecule type" value="Genomic_DNA"/>
</dbReference>